<dbReference type="Gene3D" id="3.40.50.300">
    <property type="entry name" value="P-loop containing nucleotide triphosphate hydrolases"/>
    <property type="match status" value="1"/>
</dbReference>
<dbReference type="GO" id="GO:0005524">
    <property type="term" value="F:ATP binding"/>
    <property type="evidence" value="ECO:0007669"/>
    <property type="project" value="UniProtKB-KW"/>
</dbReference>
<dbReference type="SMART" id="SM00382">
    <property type="entry name" value="AAA"/>
    <property type="match status" value="1"/>
</dbReference>
<evidence type="ECO:0000313" key="5">
    <source>
        <dbReference type="EMBL" id="GAB0057606.1"/>
    </source>
</evidence>
<dbReference type="InterPro" id="IPR003593">
    <property type="entry name" value="AAA+_ATPase"/>
</dbReference>
<dbReference type="InterPro" id="IPR051782">
    <property type="entry name" value="ABC_Transporter_VariousFunc"/>
</dbReference>
<accession>A0ABQ0C9P2</accession>
<dbReference type="Pfam" id="PF00005">
    <property type="entry name" value="ABC_tran"/>
    <property type="match status" value="1"/>
</dbReference>
<name>A0ABQ0C9P2_9PROT</name>
<proteinExistence type="predicted"/>
<dbReference type="PANTHER" id="PTHR42939:SF1">
    <property type="entry name" value="ABC TRANSPORTER ATP-BINDING PROTEIN ALBC-RELATED"/>
    <property type="match status" value="1"/>
</dbReference>
<dbReference type="InterPro" id="IPR027417">
    <property type="entry name" value="P-loop_NTPase"/>
</dbReference>
<reference evidence="5 6" key="2">
    <citation type="submission" date="2024-09" db="EMBL/GenBank/DDBJ databases">
        <title>Draft genome sequence of Candidatus Magnetaquicoccaceae bacterium FCR-1.</title>
        <authorList>
            <person name="Shimoshige H."/>
            <person name="Shimamura S."/>
            <person name="Taoka A."/>
            <person name="Kobayashi H."/>
            <person name="Maekawa T."/>
        </authorList>
    </citation>
    <scope>NUCLEOTIDE SEQUENCE [LARGE SCALE GENOMIC DNA]</scope>
    <source>
        <strain evidence="5 6">FCR-1</strain>
    </source>
</reference>
<dbReference type="PROSITE" id="PS50893">
    <property type="entry name" value="ABC_TRANSPORTER_2"/>
    <property type="match status" value="1"/>
</dbReference>
<dbReference type="EMBL" id="BAAFGK010000004">
    <property type="protein sequence ID" value="GAB0057606.1"/>
    <property type="molecule type" value="Genomic_DNA"/>
</dbReference>
<protein>
    <submittedName>
        <fullName evidence="5">Multidrug efflux system ATP-binding protein</fullName>
    </submittedName>
</protein>
<evidence type="ECO:0000256" key="2">
    <source>
        <dbReference type="ARBA" id="ARBA00022741"/>
    </source>
</evidence>
<dbReference type="SUPFAM" id="SSF52540">
    <property type="entry name" value="P-loop containing nucleoside triphosphate hydrolases"/>
    <property type="match status" value="1"/>
</dbReference>
<gene>
    <name evidence="5" type="ORF">SIID45300_01938</name>
</gene>
<sequence>MTSHAIDIHAVRKRFSATPVLDGLTLAVPEGKIFALIGGNGAGKSTLIKAILDLDPPDAGEIRLHGVSSRLPAARRSVAYLPERFSPPDALRVGEFLSWFKRLHGAPDDPASTRATLEGLALDPAILGTPIRALSKGMTQKLGLATILMSRKPLWILDEPFSGIDPKARALLESHWRAARVQGVTLFFTTHQLADVEKLCDALAILHGGTTLFTGTPRACLERFGGLDLETAYLNALDHAQASPAPP</sequence>
<dbReference type="Proteomes" id="UP001628193">
    <property type="component" value="Unassembled WGS sequence"/>
</dbReference>
<evidence type="ECO:0000256" key="3">
    <source>
        <dbReference type="ARBA" id="ARBA00022840"/>
    </source>
</evidence>
<comment type="caution">
    <text evidence="5">The sequence shown here is derived from an EMBL/GenBank/DDBJ whole genome shotgun (WGS) entry which is preliminary data.</text>
</comment>
<dbReference type="CDD" id="cd03230">
    <property type="entry name" value="ABC_DR_subfamily_A"/>
    <property type="match status" value="1"/>
</dbReference>
<keyword evidence="2" id="KW-0547">Nucleotide-binding</keyword>
<evidence type="ECO:0000259" key="4">
    <source>
        <dbReference type="PROSITE" id="PS50893"/>
    </source>
</evidence>
<dbReference type="PANTHER" id="PTHR42939">
    <property type="entry name" value="ABC TRANSPORTER ATP-BINDING PROTEIN ALBC-RELATED"/>
    <property type="match status" value="1"/>
</dbReference>
<feature type="domain" description="ABC transporter" evidence="4">
    <location>
        <begin position="6"/>
        <end position="233"/>
    </location>
</feature>
<dbReference type="RefSeq" id="WP_420905299.1">
    <property type="nucleotide sequence ID" value="NZ_BAAFGK010000004.1"/>
</dbReference>
<reference evidence="5 6" key="1">
    <citation type="submission" date="2024-05" db="EMBL/GenBank/DDBJ databases">
        <authorList>
            <consortium name="Candidatus Magnetaquicoccaceae bacterium FCR-1 genome sequencing consortium"/>
            <person name="Shimoshige H."/>
            <person name="Shimamura S."/>
            <person name="Taoka A."/>
            <person name="Kobayashi H."/>
            <person name="Maekawa T."/>
        </authorList>
    </citation>
    <scope>NUCLEOTIDE SEQUENCE [LARGE SCALE GENOMIC DNA]</scope>
    <source>
        <strain evidence="5 6">FCR-1</strain>
    </source>
</reference>
<organism evidence="5 6">
    <name type="scientific">Candidatus Magnetaquiglobus chichijimensis</name>
    <dbReference type="NCBI Taxonomy" id="3141448"/>
    <lineage>
        <taxon>Bacteria</taxon>
        <taxon>Pseudomonadati</taxon>
        <taxon>Pseudomonadota</taxon>
        <taxon>Magnetococcia</taxon>
        <taxon>Magnetococcales</taxon>
        <taxon>Candidatus Magnetaquicoccaceae</taxon>
        <taxon>Candidatus Magnetaquiglobus</taxon>
    </lineage>
</organism>
<keyword evidence="3 5" id="KW-0067">ATP-binding</keyword>
<keyword evidence="1" id="KW-0813">Transport</keyword>
<keyword evidence="6" id="KW-1185">Reference proteome</keyword>
<evidence type="ECO:0000313" key="6">
    <source>
        <dbReference type="Proteomes" id="UP001628193"/>
    </source>
</evidence>
<dbReference type="InterPro" id="IPR003439">
    <property type="entry name" value="ABC_transporter-like_ATP-bd"/>
</dbReference>
<evidence type="ECO:0000256" key="1">
    <source>
        <dbReference type="ARBA" id="ARBA00022448"/>
    </source>
</evidence>